<dbReference type="AlphaFoldDB" id="A0A552UWV3"/>
<organism evidence="2 3">
    <name type="scientific">Criibacterium bergeronii</name>
    <dbReference type="NCBI Taxonomy" id="1871336"/>
    <lineage>
        <taxon>Bacteria</taxon>
        <taxon>Bacillati</taxon>
        <taxon>Bacillota</taxon>
        <taxon>Clostridia</taxon>
        <taxon>Peptostreptococcales</taxon>
        <taxon>Filifactoraceae</taxon>
        <taxon>Criibacterium</taxon>
    </lineage>
</organism>
<keyword evidence="1" id="KW-0812">Transmembrane</keyword>
<gene>
    <name evidence="2" type="ORF">FL857_10950</name>
</gene>
<proteinExistence type="predicted"/>
<name>A0A552UWV3_9FIRM</name>
<comment type="caution">
    <text evidence="2">The sequence shown here is derived from an EMBL/GenBank/DDBJ whole genome shotgun (WGS) entry which is preliminary data.</text>
</comment>
<dbReference type="Proteomes" id="UP000319424">
    <property type="component" value="Unassembled WGS sequence"/>
</dbReference>
<dbReference type="EMBL" id="VJXW01000024">
    <property type="protein sequence ID" value="TRW22689.1"/>
    <property type="molecule type" value="Genomic_DNA"/>
</dbReference>
<protein>
    <submittedName>
        <fullName evidence="2">Uncharacterized protein</fullName>
    </submittedName>
</protein>
<accession>A0A552UWV3</accession>
<reference evidence="2 3" key="1">
    <citation type="submission" date="2019-07" db="EMBL/GenBank/DDBJ databases">
        <title>Criibacterium bergeronii gen. nov., sp. nov. isolated from human clinical samples.</title>
        <authorList>
            <person name="Maheux A.F."/>
            <person name="Boudreau D.K."/>
            <person name="Berube E."/>
            <person name="Brodeur S."/>
            <person name="Bernard K.A."/>
            <person name="Abed J.Y."/>
            <person name="Ducrey E."/>
            <person name="Guay E.F."/>
            <person name="Raymond F."/>
            <person name="Corbeil J."/>
            <person name="Domingo M.-C."/>
            <person name="Roy P.H."/>
            <person name="Boissinot M."/>
            <person name="Tocheva E.I."/>
            <person name="Omar R.F."/>
        </authorList>
    </citation>
    <scope>NUCLEOTIDE SEQUENCE [LARGE SCALE GENOMIC DNA]</scope>
    <source>
        <strain evidence="2 3">CCRI-24246</strain>
    </source>
</reference>
<keyword evidence="1" id="KW-0472">Membrane</keyword>
<evidence type="ECO:0000256" key="1">
    <source>
        <dbReference type="SAM" id="Phobius"/>
    </source>
</evidence>
<feature type="transmembrane region" description="Helical" evidence="1">
    <location>
        <begin position="9"/>
        <end position="26"/>
    </location>
</feature>
<evidence type="ECO:0000313" key="2">
    <source>
        <dbReference type="EMBL" id="TRW22689.1"/>
    </source>
</evidence>
<evidence type="ECO:0000313" key="3">
    <source>
        <dbReference type="Proteomes" id="UP000319424"/>
    </source>
</evidence>
<sequence length="206" mass="24859">MKKKIFKPIIFIFISIIIITLSKFVYNINKLDNFANSRIEIIKYFVTNIDEYKRNFEQMGYESKIEYKEGNEYNSDYESLILYNKSRSFTFYRGLESINIKVGNNSYVNLSKSWRNSNNNLPLYYDDNSYRVEVTLLSPEYKGENQHDPYNEYKINFEDFLIIWDGEMEDDYKIKKYISAQELRKLLNDGKELEDNLVKLYDERNK</sequence>
<keyword evidence="1" id="KW-1133">Transmembrane helix</keyword>